<proteinExistence type="predicted"/>
<keyword evidence="2" id="KW-1185">Reference proteome</keyword>
<keyword evidence="1" id="KW-0808">Transferase</keyword>
<organism evidence="1 2">
    <name type="scientific">Vararia minispora EC-137</name>
    <dbReference type="NCBI Taxonomy" id="1314806"/>
    <lineage>
        <taxon>Eukaryota</taxon>
        <taxon>Fungi</taxon>
        <taxon>Dikarya</taxon>
        <taxon>Basidiomycota</taxon>
        <taxon>Agaricomycotina</taxon>
        <taxon>Agaricomycetes</taxon>
        <taxon>Russulales</taxon>
        <taxon>Lachnocladiaceae</taxon>
        <taxon>Vararia</taxon>
    </lineage>
</organism>
<dbReference type="EMBL" id="MU273511">
    <property type="protein sequence ID" value="KAI0033823.1"/>
    <property type="molecule type" value="Genomic_DNA"/>
</dbReference>
<reference evidence="1" key="2">
    <citation type="journal article" date="2022" name="New Phytol.">
        <title>Evolutionary transition to the ectomycorrhizal habit in the genomes of a hyperdiverse lineage of mushroom-forming fungi.</title>
        <authorList>
            <person name="Looney B."/>
            <person name="Miyauchi S."/>
            <person name="Morin E."/>
            <person name="Drula E."/>
            <person name="Courty P.E."/>
            <person name="Kohler A."/>
            <person name="Kuo A."/>
            <person name="LaButti K."/>
            <person name="Pangilinan J."/>
            <person name="Lipzen A."/>
            <person name="Riley R."/>
            <person name="Andreopoulos W."/>
            <person name="He G."/>
            <person name="Johnson J."/>
            <person name="Nolan M."/>
            <person name="Tritt A."/>
            <person name="Barry K.W."/>
            <person name="Grigoriev I.V."/>
            <person name="Nagy L.G."/>
            <person name="Hibbett D."/>
            <person name="Henrissat B."/>
            <person name="Matheny P.B."/>
            <person name="Labbe J."/>
            <person name="Martin F.M."/>
        </authorList>
    </citation>
    <scope>NUCLEOTIDE SEQUENCE</scope>
    <source>
        <strain evidence="1">EC-137</strain>
    </source>
</reference>
<keyword evidence="1" id="KW-0489">Methyltransferase</keyword>
<comment type="caution">
    <text evidence="1">The sequence shown here is derived from an EMBL/GenBank/DDBJ whole genome shotgun (WGS) entry which is preliminary data.</text>
</comment>
<reference evidence="1" key="1">
    <citation type="submission" date="2021-02" db="EMBL/GenBank/DDBJ databases">
        <authorList>
            <consortium name="DOE Joint Genome Institute"/>
            <person name="Ahrendt S."/>
            <person name="Looney B.P."/>
            <person name="Miyauchi S."/>
            <person name="Morin E."/>
            <person name="Drula E."/>
            <person name="Courty P.E."/>
            <person name="Chicoki N."/>
            <person name="Fauchery L."/>
            <person name="Kohler A."/>
            <person name="Kuo A."/>
            <person name="Labutti K."/>
            <person name="Pangilinan J."/>
            <person name="Lipzen A."/>
            <person name="Riley R."/>
            <person name="Andreopoulos W."/>
            <person name="He G."/>
            <person name="Johnson J."/>
            <person name="Barry K.W."/>
            <person name="Grigoriev I.V."/>
            <person name="Nagy L."/>
            <person name="Hibbett D."/>
            <person name="Henrissat B."/>
            <person name="Matheny P.B."/>
            <person name="Labbe J."/>
            <person name="Martin F."/>
        </authorList>
    </citation>
    <scope>NUCLEOTIDE SEQUENCE</scope>
    <source>
        <strain evidence="1">EC-137</strain>
    </source>
</reference>
<protein>
    <submittedName>
        <fullName evidence="1">S-adenosyl-L-methionine-dependent methyltransferase</fullName>
    </submittedName>
</protein>
<gene>
    <name evidence="1" type="ORF">K488DRAFT_46864</name>
</gene>
<evidence type="ECO:0000313" key="2">
    <source>
        <dbReference type="Proteomes" id="UP000814128"/>
    </source>
</evidence>
<sequence length="409" mass="43864">MARPTAPTSSLPPLGPISLYPHAQIVAALANLRTLYFPPKPSVLIPIPTFRLAKRMHKCPLHDDRVPDSGYASATSGSESGDEDENEDEERQALEALRADPFERAFAVKWLTGLTARAEAFLEPAFPILDVESAYRSATLDDAAVLLSAFVAIESEDEDDSGLVRAFSFPTEEGGEPVEVQLTDAPVQSGDHTSVGLQSWASAVLLSSRLCADPAKYGLTKPARVLELGAGTGLLSLAVAKLFARQPEAGTVVATDFHPDVLANLGRNVVANFPSAPDAVQVCVLDWEHAARDCARAPLDEHFSVVLAADVVYAPEHAGWLRACAERVLAPNGVLWMVLAQRGTGRHQGLVDAVDDVFPSASAAQFLDKEGGAWLGVLHREEIARMGGYGRADEGGYRLYKIGWILPEP</sequence>
<evidence type="ECO:0000313" key="1">
    <source>
        <dbReference type="EMBL" id="KAI0033823.1"/>
    </source>
</evidence>
<name>A0ACB8QPR2_9AGAM</name>
<dbReference type="Proteomes" id="UP000814128">
    <property type="component" value="Unassembled WGS sequence"/>
</dbReference>
<accession>A0ACB8QPR2</accession>